<name>A0A667XN43_9TELE</name>
<accession>A0A667XN43</accession>
<protein>
    <submittedName>
        <fullName evidence="1">Uncharacterized protein</fullName>
    </submittedName>
</protein>
<dbReference type="Ensembl" id="ENSMMDT00005016034.1">
    <property type="protein sequence ID" value="ENSMMDP00005015618.1"/>
    <property type="gene ID" value="ENSMMDG00005007936.1"/>
</dbReference>
<reference evidence="1" key="1">
    <citation type="submission" date="2019-06" db="EMBL/GenBank/DDBJ databases">
        <authorList>
            <consortium name="Wellcome Sanger Institute Data Sharing"/>
        </authorList>
    </citation>
    <scope>NUCLEOTIDE SEQUENCE [LARGE SCALE GENOMIC DNA]</scope>
</reference>
<dbReference type="Proteomes" id="UP000472263">
    <property type="component" value="Chromosome 11"/>
</dbReference>
<organism evidence="1 2">
    <name type="scientific">Myripristis murdjan</name>
    <name type="common">pinecone soldierfish</name>
    <dbReference type="NCBI Taxonomy" id="586833"/>
    <lineage>
        <taxon>Eukaryota</taxon>
        <taxon>Metazoa</taxon>
        <taxon>Chordata</taxon>
        <taxon>Craniata</taxon>
        <taxon>Vertebrata</taxon>
        <taxon>Euteleostomi</taxon>
        <taxon>Actinopterygii</taxon>
        <taxon>Neopterygii</taxon>
        <taxon>Teleostei</taxon>
        <taxon>Neoteleostei</taxon>
        <taxon>Acanthomorphata</taxon>
        <taxon>Holocentriformes</taxon>
        <taxon>Holocentridae</taxon>
        <taxon>Myripristis</taxon>
    </lineage>
</organism>
<keyword evidence="2" id="KW-1185">Reference proteome</keyword>
<reference evidence="1" key="3">
    <citation type="submission" date="2025-09" db="UniProtKB">
        <authorList>
            <consortium name="Ensembl"/>
        </authorList>
    </citation>
    <scope>IDENTIFICATION</scope>
</reference>
<evidence type="ECO:0000313" key="1">
    <source>
        <dbReference type="Ensembl" id="ENSMMDP00005015618.1"/>
    </source>
</evidence>
<dbReference type="AlphaFoldDB" id="A0A667XN43"/>
<sequence>MASSPVGFGSDSISWIKSAALSTLQSIRLFGSQILHKIRFSKLYLAISCCCNLILKPLVRLRLIKKRREGSLKT</sequence>
<reference evidence="1" key="2">
    <citation type="submission" date="2025-08" db="UniProtKB">
        <authorList>
            <consortium name="Ensembl"/>
        </authorList>
    </citation>
    <scope>IDENTIFICATION</scope>
</reference>
<evidence type="ECO:0000313" key="2">
    <source>
        <dbReference type="Proteomes" id="UP000472263"/>
    </source>
</evidence>
<proteinExistence type="predicted"/>
<dbReference type="InParanoid" id="A0A667XN43"/>